<evidence type="ECO:0000256" key="6">
    <source>
        <dbReference type="ARBA" id="ARBA00024199"/>
    </source>
</evidence>
<evidence type="ECO:0000256" key="3">
    <source>
        <dbReference type="ARBA" id="ARBA00022712"/>
    </source>
</evidence>
<name>A0A811R2S4_9POAL</name>
<comment type="caution">
    <text evidence="8">The sequence shown here is derived from an EMBL/GenBank/DDBJ whole genome shotgun (WGS) entry which is preliminary data.</text>
</comment>
<feature type="region of interest" description="Disordered" evidence="7">
    <location>
        <begin position="127"/>
        <end position="147"/>
    </location>
</feature>
<evidence type="ECO:0000256" key="7">
    <source>
        <dbReference type="SAM" id="MobiDB-lite"/>
    </source>
</evidence>
<keyword evidence="4" id="KW-0932">Cytokinin signaling pathway</keyword>
<proteinExistence type="inferred from homology"/>
<evidence type="ECO:0000256" key="2">
    <source>
        <dbReference type="ARBA" id="ARBA00022490"/>
    </source>
</evidence>
<dbReference type="AlphaFoldDB" id="A0A811R2S4"/>
<dbReference type="PANTHER" id="PTHR33347:SF1">
    <property type="entry name" value="PROTEIN SOB FIVE-LIKE 5"/>
    <property type="match status" value="1"/>
</dbReference>
<keyword evidence="2" id="KW-0963">Cytoplasm</keyword>
<dbReference type="GO" id="GO:0005737">
    <property type="term" value="C:cytoplasm"/>
    <property type="evidence" value="ECO:0007669"/>
    <property type="project" value="UniProtKB-SubCell"/>
</dbReference>
<keyword evidence="3" id="KW-0203">Cytokinin biosynthesis</keyword>
<dbReference type="EMBL" id="CAJGYO010000012">
    <property type="protein sequence ID" value="CAD6264052.1"/>
    <property type="molecule type" value="Genomic_DNA"/>
</dbReference>
<evidence type="ECO:0000256" key="5">
    <source>
        <dbReference type="ARBA" id="ARBA00023242"/>
    </source>
</evidence>
<accession>A0A811R2S4</accession>
<sequence>MERDLVMPSWVMEVAAYGGAMESSPSRSRSSSGCQSGWTLYLDHSNGNGMRYLPCDDPAAQRWMMLQEDDDVEDSMASDASSGPRLLDQEDDTRRDFEQRPQGYIGQHSYSSSVHYCSASSDGSGGFGSSTWSSSRSSPGGVKGHVGRRGVVVHGGEATTRQYREIVIDEEDELDDTASSPSAVFCNPVAMVHVNFSSCRKHQRSSHELRNI</sequence>
<gene>
    <name evidence="8" type="ORF">NCGR_LOCUS47357</name>
</gene>
<protein>
    <submittedName>
        <fullName evidence="8">Uncharacterized protein</fullName>
    </submittedName>
</protein>
<comment type="similarity">
    <text evidence="6">Belongs to the SOFL plant protein family.</text>
</comment>
<evidence type="ECO:0000313" key="9">
    <source>
        <dbReference type="Proteomes" id="UP000604825"/>
    </source>
</evidence>
<keyword evidence="9" id="KW-1185">Reference proteome</keyword>
<dbReference type="OrthoDB" id="695186at2759"/>
<dbReference type="GO" id="GO:0009691">
    <property type="term" value="P:cytokinin biosynthetic process"/>
    <property type="evidence" value="ECO:0007669"/>
    <property type="project" value="UniProtKB-KW"/>
</dbReference>
<evidence type="ECO:0000256" key="4">
    <source>
        <dbReference type="ARBA" id="ARBA00022864"/>
    </source>
</evidence>
<dbReference type="Proteomes" id="UP000604825">
    <property type="component" value="Unassembled WGS sequence"/>
</dbReference>
<evidence type="ECO:0000313" key="8">
    <source>
        <dbReference type="EMBL" id="CAD6264052.1"/>
    </source>
</evidence>
<organism evidence="8 9">
    <name type="scientific">Miscanthus lutarioriparius</name>
    <dbReference type="NCBI Taxonomy" id="422564"/>
    <lineage>
        <taxon>Eukaryota</taxon>
        <taxon>Viridiplantae</taxon>
        <taxon>Streptophyta</taxon>
        <taxon>Embryophyta</taxon>
        <taxon>Tracheophyta</taxon>
        <taxon>Spermatophyta</taxon>
        <taxon>Magnoliopsida</taxon>
        <taxon>Liliopsida</taxon>
        <taxon>Poales</taxon>
        <taxon>Poaceae</taxon>
        <taxon>PACMAD clade</taxon>
        <taxon>Panicoideae</taxon>
        <taxon>Andropogonodae</taxon>
        <taxon>Andropogoneae</taxon>
        <taxon>Saccharinae</taxon>
        <taxon>Miscanthus</taxon>
    </lineage>
</organism>
<evidence type="ECO:0000256" key="1">
    <source>
        <dbReference type="ARBA" id="ARBA00004496"/>
    </source>
</evidence>
<comment type="subcellular location">
    <subcellularLocation>
        <location evidence="1">Cytoplasm</location>
    </subcellularLocation>
</comment>
<dbReference type="GO" id="GO:0009736">
    <property type="term" value="P:cytokinin-activated signaling pathway"/>
    <property type="evidence" value="ECO:0007669"/>
    <property type="project" value="UniProtKB-KW"/>
</dbReference>
<dbReference type="InterPro" id="IPR044670">
    <property type="entry name" value="SOFL"/>
</dbReference>
<dbReference type="PANTHER" id="PTHR33347">
    <property type="entry name" value="OSJNBA0091C07.3 PROTEIN"/>
    <property type="match status" value="1"/>
</dbReference>
<feature type="compositionally biased region" description="Low complexity" evidence="7">
    <location>
        <begin position="129"/>
        <end position="140"/>
    </location>
</feature>
<keyword evidence="5" id="KW-0539">Nucleus</keyword>
<reference evidence="8" key="1">
    <citation type="submission" date="2020-10" db="EMBL/GenBank/DDBJ databases">
        <authorList>
            <person name="Han B."/>
            <person name="Lu T."/>
            <person name="Zhao Q."/>
            <person name="Huang X."/>
            <person name="Zhao Y."/>
        </authorList>
    </citation>
    <scope>NUCLEOTIDE SEQUENCE</scope>
</reference>
<feature type="region of interest" description="Disordered" evidence="7">
    <location>
        <begin position="70"/>
        <end position="95"/>
    </location>
</feature>